<comment type="caution">
    <text evidence="1">The sequence shown here is derived from an EMBL/GenBank/DDBJ whole genome shotgun (WGS) entry which is preliminary data.</text>
</comment>
<dbReference type="Proteomes" id="UP001165960">
    <property type="component" value="Unassembled WGS sequence"/>
</dbReference>
<organism evidence="1 2">
    <name type="scientific">Entomophthora muscae</name>
    <dbReference type="NCBI Taxonomy" id="34485"/>
    <lineage>
        <taxon>Eukaryota</taxon>
        <taxon>Fungi</taxon>
        <taxon>Fungi incertae sedis</taxon>
        <taxon>Zoopagomycota</taxon>
        <taxon>Entomophthoromycotina</taxon>
        <taxon>Entomophthoromycetes</taxon>
        <taxon>Entomophthorales</taxon>
        <taxon>Entomophthoraceae</taxon>
        <taxon>Entomophthora</taxon>
    </lineage>
</organism>
<proteinExistence type="predicted"/>
<accession>A0ACC2SU13</accession>
<dbReference type="EMBL" id="QTSX02004327">
    <property type="protein sequence ID" value="KAJ9065741.1"/>
    <property type="molecule type" value="Genomic_DNA"/>
</dbReference>
<evidence type="ECO:0000313" key="2">
    <source>
        <dbReference type="Proteomes" id="UP001165960"/>
    </source>
</evidence>
<protein>
    <submittedName>
        <fullName evidence="1">Uncharacterized protein</fullName>
    </submittedName>
</protein>
<gene>
    <name evidence="1" type="ORF">DSO57_1016482</name>
</gene>
<reference evidence="1" key="1">
    <citation type="submission" date="2022-04" db="EMBL/GenBank/DDBJ databases">
        <title>Genome of the entomopathogenic fungus Entomophthora muscae.</title>
        <authorList>
            <person name="Elya C."/>
            <person name="Lovett B.R."/>
            <person name="Lee E."/>
            <person name="Macias A.M."/>
            <person name="Hajek A.E."/>
            <person name="De Bivort B.L."/>
            <person name="Kasson M.T."/>
            <person name="De Fine Licht H.H."/>
            <person name="Stajich J.E."/>
        </authorList>
    </citation>
    <scope>NUCLEOTIDE SEQUENCE</scope>
    <source>
        <strain evidence="1">Berkeley</strain>
    </source>
</reference>
<keyword evidence="2" id="KW-1185">Reference proteome</keyword>
<evidence type="ECO:0000313" key="1">
    <source>
        <dbReference type="EMBL" id="KAJ9065741.1"/>
    </source>
</evidence>
<sequence>MSQAKLEKKVVILGAGVIGLTTAIVLLENEFQVTIVAEHLPGNLHPDYSSPWAGAHWRSYADKNDHVGLENDRFTFFKFMELCEQEDKSLIKLCKSLEYWSKKPLDYEGPWFKDITPNFREIDVKDLPKSVEFGIQYDAMCINAPKYLLWLKENFTALGGAMIEKRVGHFNECFALGKANVVINCSGLGALTLGGLEDQAVFPTRGQTILIEAPHIDYSLTKHLNDEIVYLIPRGDGTVVLGGTREANSNISNPDPATAQTILERCQEVTGGLGEFRIIQHNVGFRPTREGGMRLSLEKLQINENVYYICHHYGHGGFGFQSSWGSANNVLHKIKSLFL</sequence>
<name>A0ACC2SU13_9FUNG</name>